<evidence type="ECO:0000313" key="5">
    <source>
        <dbReference type="EMBL" id="MFC5519164.1"/>
    </source>
</evidence>
<comment type="caution">
    <text evidence="5">The sequence shown here is derived from an EMBL/GenBank/DDBJ whole genome shotgun (WGS) entry which is preliminary data.</text>
</comment>
<dbReference type="PANTHER" id="PTHR12829:SF7">
    <property type="entry name" value="N6-ADENOSINE-METHYLTRANSFERASE CATALYTIC SUBUNIT"/>
    <property type="match status" value="1"/>
</dbReference>
<dbReference type="GO" id="GO:0032259">
    <property type="term" value="P:methylation"/>
    <property type="evidence" value="ECO:0007669"/>
    <property type="project" value="UniProtKB-KW"/>
</dbReference>
<keyword evidence="6" id="KW-1185">Reference proteome</keyword>
<keyword evidence="1 5" id="KW-0489">Methyltransferase</keyword>
<reference evidence="6" key="1">
    <citation type="journal article" date="2019" name="Int. J. Syst. Evol. Microbiol.">
        <title>The Global Catalogue of Microorganisms (GCM) 10K type strain sequencing project: providing services to taxonomists for standard genome sequencing and annotation.</title>
        <authorList>
            <consortium name="The Broad Institute Genomics Platform"/>
            <consortium name="The Broad Institute Genome Sequencing Center for Infectious Disease"/>
            <person name="Wu L."/>
            <person name="Ma J."/>
        </authorList>
    </citation>
    <scope>NUCLEOTIDE SEQUENCE [LARGE SCALE GENOMIC DNA]</scope>
    <source>
        <strain evidence="6">KACC 12633</strain>
    </source>
</reference>
<dbReference type="InterPro" id="IPR007757">
    <property type="entry name" value="MT-A70-like"/>
</dbReference>
<keyword evidence="3" id="KW-0949">S-adenosyl-L-methionine</keyword>
<name>A0ABW0Q2Q3_9HYPH</name>
<dbReference type="PROSITE" id="PS51143">
    <property type="entry name" value="MT_A70"/>
    <property type="match status" value="1"/>
</dbReference>
<evidence type="ECO:0000256" key="2">
    <source>
        <dbReference type="ARBA" id="ARBA00022679"/>
    </source>
</evidence>
<organism evidence="5 6">
    <name type="scientific">Kaistia terrae</name>
    <dbReference type="NCBI Taxonomy" id="537017"/>
    <lineage>
        <taxon>Bacteria</taxon>
        <taxon>Pseudomonadati</taxon>
        <taxon>Pseudomonadota</taxon>
        <taxon>Alphaproteobacteria</taxon>
        <taxon>Hyphomicrobiales</taxon>
        <taxon>Kaistiaceae</taxon>
        <taxon>Kaistia</taxon>
    </lineage>
</organism>
<dbReference type="RefSeq" id="WP_266346141.1">
    <property type="nucleotide sequence ID" value="NZ_JAPKNH010000013.1"/>
</dbReference>
<dbReference type="Gene3D" id="1.10.10.2830">
    <property type="match status" value="1"/>
</dbReference>
<dbReference type="Proteomes" id="UP001596150">
    <property type="component" value="Unassembled WGS sequence"/>
</dbReference>
<evidence type="ECO:0000256" key="4">
    <source>
        <dbReference type="PROSITE-ProRule" id="PRU00489"/>
    </source>
</evidence>
<protein>
    <submittedName>
        <fullName evidence="5">MT-A70 family methyltransferase</fullName>
    </submittedName>
</protein>
<dbReference type="GO" id="GO:0008168">
    <property type="term" value="F:methyltransferase activity"/>
    <property type="evidence" value="ECO:0007669"/>
    <property type="project" value="UniProtKB-KW"/>
</dbReference>
<dbReference type="EMBL" id="JBHSML010000032">
    <property type="protein sequence ID" value="MFC5519164.1"/>
    <property type="molecule type" value="Genomic_DNA"/>
</dbReference>
<proteinExistence type="inferred from homology"/>
<dbReference type="PANTHER" id="PTHR12829">
    <property type="entry name" value="N6-ADENOSINE-METHYLTRANSFERASE"/>
    <property type="match status" value="1"/>
</dbReference>
<accession>A0ABW0Q2Q3</accession>
<comment type="similarity">
    <text evidence="4">Belongs to the MT-A70-like family.</text>
</comment>
<evidence type="ECO:0000256" key="1">
    <source>
        <dbReference type="ARBA" id="ARBA00022603"/>
    </source>
</evidence>
<dbReference type="Pfam" id="PF05063">
    <property type="entry name" value="MT-A70"/>
    <property type="match status" value="1"/>
</dbReference>
<gene>
    <name evidence="5" type="ORF">ACFPP9_25590</name>
</gene>
<dbReference type="SUPFAM" id="SSF109709">
    <property type="entry name" value="KorB DNA-binding domain-like"/>
    <property type="match status" value="1"/>
</dbReference>
<evidence type="ECO:0000313" key="6">
    <source>
        <dbReference type="Proteomes" id="UP001596150"/>
    </source>
</evidence>
<evidence type="ECO:0000256" key="3">
    <source>
        <dbReference type="ARBA" id="ARBA00022691"/>
    </source>
</evidence>
<dbReference type="SUPFAM" id="SSF110849">
    <property type="entry name" value="ParB/Sulfiredoxin"/>
    <property type="match status" value="1"/>
</dbReference>
<keyword evidence="2" id="KW-0808">Transferase</keyword>
<dbReference type="SUPFAM" id="SSF53335">
    <property type="entry name" value="S-adenosyl-L-methionine-dependent methyltransferases"/>
    <property type="match status" value="1"/>
</dbReference>
<dbReference type="InterPro" id="IPR036086">
    <property type="entry name" value="ParB/Sulfiredoxin_sf"/>
</dbReference>
<dbReference type="InterPro" id="IPR029063">
    <property type="entry name" value="SAM-dependent_MTases_sf"/>
</dbReference>
<sequence length="408" mass="44796">MTALVPWQPGDVPAAVGQLPFHALANLFPLIEGEAFDDLMADIAANGLQEPIELLEGAILDGRNRYRAALAVGATVHTRQFRGSDPLAYVMSKNLHRRQLSPSQRALVAARVATMRQGERTDLAEPSASLRKVSQEEAARVASVSDRSVTTARDVLAHGATELVAAVDGGRISVSAAAEIASLPLAEQKRIVDSVDPRALSAAIRRLRDTKTAEKKAKRAGREAALASRQRALPDKRYGVIYADPEWRFEPYSRETGMDRAADNHYPTTPTNDIVLRPVGIIAAKDCVLFLWATAPMLKAALRVMENWGFEYKSHFIWGKDRIGNGYWNRNQHELLLIGTIGNVPAPAMGEQWGSLLDATVGEHSAKPDKFYELIEAYFPNLPKIELNARRARPGWDVWGLEAPEVSA</sequence>